<name>A0ACB8TNN0_9APHY</name>
<evidence type="ECO:0000313" key="2">
    <source>
        <dbReference type="Proteomes" id="UP001055072"/>
    </source>
</evidence>
<proteinExistence type="predicted"/>
<organism evidence="1 2">
    <name type="scientific">Irpex rosettiformis</name>
    <dbReference type="NCBI Taxonomy" id="378272"/>
    <lineage>
        <taxon>Eukaryota</taxon>
        <taxon>Fungi</taxon>
        <taxon>Dikarya</taxon>
        <taxon>Basidiomycota</taxon>
        <taxon>Agaricomycotina</taxon>
        <taxon>Agaricomycetes</taxon>
        <taxon>Polyporales</taxon>
        <taxon>Irpicaceae</taxon>
        <taxon>Irpex</taxon>
    </lineage>
</organism>
<gene>
    <name evidence="1" type="ORF">BDY19DRAFT_649574</name>
</gene>
<keyword evidence="2" id="KW-1185">Reference proteome</keyword>
<sequence>MGGKAQSHNKLQSIEVRVSPALRNLQAYTRSPKPWFFLLEDTGNRVNFSTNYLANLNLVLKQASFLKVNFNEGHTRRSALYRTFLAAPNFLTEEASIPAPISRHDGFTGLLLSYRQIDFRAQIYSRRTQRCLSLSYVGLRYLELILETMEYGLKT</sequence>
<reference evidence="1" key="1">
    <citation type="journal article" date="2021" name="Environ. Microbiol.">
        <title>Gene family expansions and transcriptome signatures uncover fungal adaptations to wood decay.</title>
        <authorList>
            <person name="Hage H."/>
            <person name="Miyauchi S."/>
            <person name="Viragh M."/>
            <person name="Drula E."/>
            <person name="Min B."/>
            <person name="Chaduli D."/>
            <person name="Navarro D."/>
            <person name="Favel A."/>
            <person name="Norest M."/>
            <person name="Lesage-Meessen L."/>
            <person name="Balint B."/>
            <person name="Merenyi Z."/>
            <person name="de Eugenio L."/>
            <person name="Morin E."/>
            <person name="Martinez A.T."/>
            <person name="Baldrian P."/>
            <person name="Stursova M."/>
            <person name="Martinez M.J."/>
            <person name="Novotny C."/>
            <person name="Magnuson J.K."/>
            <person name="Spatafora J.W."/>
            <person name="Maurice S."/>
            <person name="Pangilinan J."/>
            <person name="Andreopoulos W."/>
            <person name="LaButti K."/>
            <person name="Hundley H."/>
            <person name="Na H."/>
            <person name="Kuo A."/>
            <person name="Barry K."/>
            <person name="Lipzen A."/>
            <person name="Henrissat B."/>
            <person name="Riley R."/>
            <person name="Ahrendt S."/>
            <person name="Nagy L.G."/>
            <person name="Grigoriev I.V."/>
            <person name="Martin F."/>
            <person name="Rosso M.N."/>
        </authorList>
    </citation>
    <scope>NUCLEOTIDE SEQUENCE</scope>
    <source>
        <strain evidence="1">CBS 384.51</strain>
    </source>
</reference>
<comment type="caution">
    <text evidence="1">The sequence shown here is derived from an EMBL/GenBank/DDBJ whole genome shotgun (WGS) entry which is preliminary data.</text>
</comment>
<evidence type="ECO:0000313" key="1">
    <source>
        <dbReference type="EMBL" id="KAI0083596.1"/>
    </source>
</evidence>
<dbReference type="EMBL" id="MU274959">
    <property type="protein sequence ID" value="KAI0083596.1"/>
    <property type="molecule type" value="Genomic_DNA"/>
</dbReference>
<protein>
    <submittedName>
        <fullName evidence="1">Uncharacterized protein</fullName>
    </submittedName>
</protein>
<dbReference type="Proteomes" id="UP001055072">
    <property type="component" value="Unassembled WGS sequence"/>
</dbReference>
<accession>A0ACB8TNN0</accession>